<dbReference type="EMBL" id="HG917868">
    <property type="protein sequence ID" value="CDM67694.1"/>
    <property type="molecule type" value="Genomic_DNA"/>
</dbReference>
<keyword evidence="19" id="KW-1185">Reference proteome</keyword>
<gene>
    <name evidence="16 18" type="primary">murB</name>
    <name evidence="18" type="ORF">CM240_0529</name>
</gene>
<comment type="function">
    <text evidence="2 16">Cell wall formation.</text>
</comment>
<keyword evidence="14 16" id="KW-0961">Cell wall biogenesis/degradation</keyword>
<evidence type="ECO:0000259" key="17">
    <source>
        <dbReference type="PROSITE" id="PS51387"/>
    </source>
</evidence>
<dbReference type="Pfam" id="PF02873">
    <property type="entry name" value="MurB_C"/>
    <property type="match status" value="1"/>
</dbReference>
<dbReference type="Gene3D" id="3.30.43.10">
    <property type="entry name" value="Uridine Diphospho-n-acetylenolpyruvylglucosamine Reductase, domain 2"/>
    <property type="match status" value="1"/>
</dbReference>
<comment type="similarity">
    <text evidence="16">Belongs to the MurB family.</text>
</comment>
<keyword evidence="12 16" id="KW-0560">Oxidoreductase</keyword>
<dbReference type="Proteomes" id="UP000019426">
    <property type="component" value="Chromosome M2/40_rep1"/>
</dbReference>
<keyword evidence="13 16" id="KW-0131">Cell cycle</keyword>
<evidence type="ECO:0000256" key="10">
    <source>
        <dbReference type="ARBA" id="ARBA00022960"/>
    </source>
</evidence>
<dbReference type="InterPro" id="IPR011601">
    <property type="entry name" value="MurB_C"/>
</dbReference>
<dbReference type="KEGG" id="clt:CM240_0529"/>
<dbReference type="PANTHER" id="PTHR21071">
    <property type="entry name" value="UDP-N-ACETYLENOLPYRUVOYLGLUCOSAMINE REDUCTASE"/>
    <property type="match status" value="1"/>
</dbReference>
<keyword evidence="6 16" id="KW-0132">Cell division</keyword>
<dbReference type="UniPathway" id="UPA00219"/>
<dbReference type="PANTHER" id="PTHR21071:SF4">
    <property type="entry name" value="UDP-N-ACETYLENOLPYRUVOYLGLUCOSAMINE REDUCTASE"/>
    <property type="match status" value="1"/>
</dbReference>
<dbReference type="SUPFAM" id="SSF56194">
    <property type="entry name" value="Uridine diphospho-N-Acetylenolpyruvylglucosamine reductase, MurB, C-terminal domain"/>
    <property type="match status" value="1"/>
</dbReference>
<keyword evidence="8 16" id="KW-0274">FAD</keyword>
<evidence type="ECO:0000256" key="3">
    <source>
        <dbReference type="ARBA" id="ARBA00004496"/>
    </source>
</evidence>
<comment type="catalytic activity">
    <reaction evidence="15 16">
        <text>UDP-N-acetyl-alpha-D-muramate + NADP(+) = UDP-N-acetyl-3-O-(1-carboxyvinyl)-alpha-D-glucosamine + NADPH + H(+)</text>
        <dbReference type="Rhea" id="RHEA:12248"/>
        <dbReference type="ChEBI" id="CHEBI:15378"/>
        <dbReference type="ChEBI" id="CHEBI:57783"/>
        <dbReference type="ChEBI" id="CHEBI:58349"/>
        <dbReference type="ChEBI" id="CHEBI:68483"/>
        <dbReference type="ChEBI" id="CHEBI:70757"/>
        <dbReference type="EC" id="1.3.1.98"/>
    </reaction>
</comment>
<dbReference type="InterPro" id="IPR016169">
    <property type="entry name" value="FAD-bd_PCMH_sub2"/>
</dbReference>
<dbReference type="InterPro" id="IPR036635">
    <property type="entry name" value="MurB_C_sf"/>
</dbReference>
<comment type="cofactor">
    <cofactor evidence="1 16">
        <name>FAD</name>
        <dbReference type="ChEBI" id="CHEBI:57692"/>
    </cofactor>
</comment>
<dbReference type="InterPro" id="IPR036318">
    <property type="entry name" value="FAD-bd_PCMH-like_sf"/>
</dbReference>
<dbReference type="GO" id="GO:0071555">
    <property type="term" value="P:cell wall organization"/>
    <property type="evidence" value="ECO:0007669"/>
    <property type="project" value="UniProtKB-KW"/>
</dbReference>
<keyword evidence="11 16" id="KW-0573">Peptidoglycan synthesis</keyword>
<reference evidence="18 19" key="1">
    <citation type="submission" date="2013-11" db="EMBL/GenBank/DDBJ databases">
        <title>Complete genome sequence of Clostridum sp. M2/40.</title>
        <authorList>
            <person name="Wibberg D."/>
            <person name="Puehler A."/>
            <person name="Schlueter A."/>
        </authorList>
    </citation>
    <scope>NUCLEOTIDE SEQUENCE [LARGE SCALE GENOMIC DNA]</scope>
    <source>
        <strain evidence="19">M2/40</strain>
    </source>
</reference>
<feature type="active site" evidence="16">
    <location>
        <position position="297"/>
    </location>
</feature>
<feature type="domain" description="FAD-binding PCMH-type" evidence="17">
    <location>
        <begin position="33"/>
        <end position="198"/>
    </location>
</feature>
<dbReference type="GO" id="GO:0005829">
    <property type="term" value="C:cytosol"/>
    <property type="evidence" value="ECO:0007669"/>
    <property type="project" value="TreeGrafter"/>
</dbReference>
<dbReference type="PROSITE" id="PS51387">
    <property type="entry name" value="FAD_PCMH"/>
    <property type="match status" value="1"/>
</dbReference>
<evidence type="ECO:0000256" key="2">
    <source>
        <dbReference type="ARBA" id="ARBA00003921"/>
    </source>
</evidence>
<evidence type="ECO:0000256" key="11">
    <source>
        <dbReference type="ARBA" id="ARBA00022984"/>
    </source>
</evidence>
<evidence type="ECO:0000256" key="9">
    <source>
        <dbReference type="ARBA" id="ARBA00022857"/>
    </source>
</evidence>
<dbReference type="SUPFAM" id="SSF56176">
    <property type="entry name" value="FAD-binding/transporter-associated domain-like"/>
    <property type="match status" value="1"/>
</dbReference>
<dbReference type="InterPro" id="IPR016166">
    <property type="entry name" value="FAD-bd_PCMH"/>
</dbReference>
<dbReference type="GO" id="GO:0008762">
    <property type="term" value="F:UDP-N-acetylmuramate dehydrogenase activity"/>
    <property type="evidence" value="ECO:0007669"/>
    <property type="project" value="UniProtKB-UniRule"/>
</dbReference>
<dbReference type="NCBIfam" id="TIGR00179">
    <property type="entry name" value="murB"/>
    <property type="match status" value="1"/>
</dbReference>
<comment type="pathway">
    <text evidence="4 16">Cell wall biogenesis; peptidoglycan biosynthesis.</text>
</comment>
<accession>W6RVQ5</accession>
<keyword evidence="5 16" id="KW-0963">Cytoplasm</keyword>
<dbReference type="OrthoDB" id="9804753at2"/>
<proteinExistence type="inferred from homology"/>
<evidence type="ECO:0000256" key="1">
    <source>
        <dbReference type="ARBA" id="ARBA00001974"/>
    </source>
</evidence>
<name>W6RVQ5_9CLOT</name>
<evidence type="ECO:0000256" key="4">
    <source>
        <dbReference type="ARBA" id="ARBA00004752"/>
    </source>
</evidence>
<evidence type="ECO:0000256" key="5">
    <source>
        <dbReference type="ARBA" id="ARBA00022490"/>
    </source>
</evidence>
<comment type="subcellular location">
    <subcellularLocation>
        <location evidence="3 16">Cytoplasm</location>
    </subcellularLocation>
</comment>
<dbReference type="InterPro" id="IPR016167">
    <property type="entry name" value="FAD-bd_PCMH_sub1"/>
</dbReference>
<dbReference type="RefSeq" id="WP_044036192.1">
    <property type="nucleotide sequence ID" value="NZ_HG917868.1"/>
</dbReference>
<keyword evidence="10 16" id="KW-0133">Cell shape</keyword>
<evidence type="ECO:0000256" key="7">
    <source>
        <dbReference type="ARBA" id="ARBA00022630"/>
    </source>
</evidence>
<evidence type="ECO:0000256" key="15">
    <source>
        <dbReference type="ARBA" id="ARBA00048914"/>
    </source>
</evidence>
<dbReference type="GO" id="GO:0009252">
    <property type="term" value="P:peptidoglycan biosynthetic process"/>
    <property type="evidence" value="ECO:0007669"/>
    <property type="project" value="UniProtKB-UniRule"/>
</dbReference>
<dbReference type="EC" id="1.3.1.98" evidence="16"/>
<evidence type="ECO:0000313" key="18">
    <source>
        <dbReference type="EMBL" id="CDM67694.1"/>
    </source>
</evidence>
<dbReference type="HAMAP" id="MF_00037">
    <property type="entry name" value="MurB"/>
    <property type="match status" value="1"/>
</dbReference>
<dbReference type="GO" id="GO:0071949">
    <property type="term" value="F:FAD binding"/>
    <property type="evidence" value="ECO:0007669"/>
    <property type="project" value="InterPro"/>
</dbReference>
<sequence>MNHYLDFAKELNLILSEEDIKLDEPMKKHTSFRVGGPADIFVTPKNVDELVKVIRSCKERKVPYFIIGFGSNLLVKDGGIRGVVIKLSKFSNIDIKDNVIKVQCGASLAKTAREALKYSLSGLEFACGIPGTVGGAVAMNAGAYGGEMKDVLCNVTILDHDGNIKILSHDELELGYRTSAVLKNQYLALECEMNLKNGEYDEIKKTIDDLMGRRAEKQPLEYPSAGSTFKRPVGYFAGKLIEDSNLKGKTIGGAAVSEKHSGFIINKSQATAKDILDLISHVQKIVKDEFDVTLETEVRIIGEEI</sequence>
<dbReference type="GO" id="GO:0008360">
    <property type="term" value="P:regulation of cell shape"/>
    <property type="evidence" value="ECO:0007669"/>
    <property type="project" value="UniProtKB-KW"/>
</dbReference>
<organism evidence="18 19">
    <name type="scientific">Clostridium bornimense</name>
    <dbReference type="NCBI Taxonomy" id="1216932"/>
    <lineage>
        <taxon>Bacteria</taxon>
        <taxon>Bacillati</taxon>
        <taxon>Bacillota</taxon>
        <taxon>Clostridia</taxon>
        <taxon>Eubacteriales</taxon>
        <taxon>Clostridiaceae</taxon>
        <taxon>Clostridium</taxon>
    </lineage>
</organism>
<dbReference type="GO" id="GO:0051301">
    <property type="term" value="P:cell division"/>
    <property type="evidence" value="ECO:0007669"/>
    <property type="project" value="UniProtKB-KW"/>
</dbReference>
<dbReference type="AlphaFoldDB" id="W6RVQ5"/>
<dbReference type="InterPro" id="IPR003170">
    <property type="entry name" value="MurB"/>
</dbReference>
<dbReference type="HOGENOM" id="CLU_035304_1_1_9"/>
<feature type="active site" evidence="16">
    <location>
        <position position="177"/>
    </location>
</feature>
<evidence type="ECO:0000256" key="6">
    <source>
        <dbReference type="ARBA" id="ARBA00022618"/>
    </source>
</evidence>
<dbReference type="Gene3D" id="3.30.465.10">
    <property type="match status" value="1"/>
</dbReference>
<dbReference type="NCBIfam" id="NF010480">
    <property type="entry name" value="PRK13905.1"/>
    <property type="match status" value="1"/>
</dbReference>
<evidence type="ECO:0000256" key="12">
    <source>
        <dbReference type="ARBA" id="ARBA00023002"/>
    </source>
</evidence>
<dbReference type="PATRIC" id="fig|1216932.3.peg.513"/>
<evidence type="ECO:0000256" key="14">
    <source>
        <dbReference type="ARBA" id="ARBA00023316"/>
    </source>
</evidence>
<feature type="active site" description="Proton donor" evidence="16">
    <location>
        <position position="227"/>
    </location>
</feature>
<keyword evidence="7 16" id="KW-0285">Flavoprotein</keyword>
<dbReference type="STRING" id="1216932.CM240_0529"/>
<evidence type="ECO:0000256" key="13">
    <source>
        <dbReference type="ARBA" id="ARBA00023306"/>
    </source>
</evidence>
<dbReference type="Pfam" id="PF01565">
    <property type="entry name" value="FAD_binding_4"/>
    <property type="match status" value="1"/>
</dbReference>
<evidence type="ECO:0000313" key="19">
    <source>
        <dbReference type="Proteomes" id="UP000019426"/>
    </source>
</evidence>
<evidence type="ECO:0000256" key="16">
    <source>
        <dbReference type="HAMAP-Rule" id="MF_00037"/>
    </source>
</evidence>
<dbReference type="Gene3D" id="3.90.78.10">
    <property type="entry name" value="UDP-N-acetylenolpyruvoylglucosamine reductase, C-terminal domain"/>
    <property type="match status" value="1"/>
</dbReference>
<dbReference type="InterPro" id="IPR006094">
    <property type="entry name" value="Oxid_FAD_bind_N"/>
</dbReference>
<dbReference type="eggNOG" id="COG0812">
    <property type="taxonomic scope" value="Bacteria"/>
</dbReference>
<keyword evidence="9 16" id="KW-0521">NADP</keyword>
<evidence type="ECO:0000256" key="8">
    <source>
        <dbReference type="ARBA" id="ARBA00022827"/>
    </source>
</evidence>
<protein>
    <recommendedName>
        <fullName evidence="16">UDP-N-acetylenolpyruvoylglucosamine reductase</fullName>
        <ecNumber evidence="16">1.3.1.98</ecNumber>
    </recommendedName>
    <alternativeName>
        <fullName evidence="16">UDP-N-acetylmuramate dehydrogenase</fullName>
    </alternativeName>
</protein>